<feature type="compositionally biased region" description="Polar residues" evidence="5">
    <location>
        <begin position="324"/>
        <end position="337"/>
    </location>
</feature>
<dbReference type="PANTHER" id="PTHR12694">
    <property type="entry name" value="TRANSCRIPTION INITIATION FACTOR IIA SUBUNIT 1"/>
    <property type="match status" value="1"/>
</dbReference>
<dbReference type="AlphaFoldDB" id="A0A4S8V4Q8"/>
<dbReference type="GO" id="GO:0006367">
    <property type="term" value="P:transcription initiation at RNA polymerase II promoter"/>
    <property type="evidence" value="ECO:0007669"/>
    <property type="project" value="InterPro"/>
</dbReference>
<accession>A0A4S8V4Q8</accession>
<dbReference type="PANTHER" id="PTHR12694:SF8">
    <property type="entry name" value="TRANSCRIPTION INITIATION FACTOR IIA SUBUNIT 1"/>
    <property type="match status" value="1"/>
</dbReference>
<dbReference type="SUPFAM" id="SSF50784">
    <property type="entry name" value="Transcription factor IIA (TFIIA), beta-barrel domain"/>
    <property type="match status" value="1"/>
</dbReference>
<evidence type="ECO:0000256" key="3">
    <source>
        <dbReference type="ARBA" id="ARBA00023163"/>
    </source>
</evidence>
<dbReference type="GO" id="GO:0005672">
    <property type="term" value="C:transcription factor TFIIA complex"/>
    <property type="evidence" value="ECO:0007669"/>
    <property type="project" value="InterPro"/>
</dbReference>
<feature type="compositionally biased region" description="Polar residues" evidence="5">
    <location>
        <begin position="176"/>
        <end position="186"/>
    </location>
</feature>
<comment type="subcellular location">
    <subcellularLocation>
        <location evidence="1">Nucleus</location>
    </subcellularLocation>
</comment>
<feature type="region of interest" description="Disordered" evidence="5">
    <location>
        <begin position="392"/>
        <end position="455"/>
    </location>
</feature>
<feature type="region of interest" description="Disordered" evidence="5">
    <location>
        <begin position="139"/>
        <end position="214"/>
    </location>
</feature>
<evidence type="ECO:0000256" key="5">
    <source>
        <dbReference type="SAM" id="MobiDB-lite"/>
    </source>
</evidence>
<feature type="non-terminal residue" evidence="6">
    <location>
        <position position="1"/>
    </location>
</feature>
<evidence type="ECO:0000313" key="7">
    <source>
        <dbReference type="Proteomes" id="UP000310421"/>
    </source>
</evidence>
<comment type="caution">
    <text evidence="6">The sequence shown here is derived from an EMBL/GenBank/DDBJ whole genome shotgun (WGS) entry which is preliminary data.</text>
</comment>
<dbReference type="Proteomes" id="UP000310421">
    <property type="component" value="Unassembled WGS sequence"/>
</dbReference>
<feature type="compositionally biased region" description="Acidic residues" evidence="5">
    <location>
        <begin position="426"/>
        <end position="436"/>
    </location>
</feature>
<feature type="compositionally biased region" description="Low complexity" evidence="5">
    <location>
        <begin position="254"/>
        <end position="323"/>
    </location>
</feature>
<sequence length="502" mass="56511">IRLQGEIYEKIIQEVISASQNDFEENGVQQQTLMELQQVGHVFPSTSPDFITHILAAYSPEAFHALLVSQYWLSWLLPAKLKRATKERRGAGLKAQRHALQDPNFILLGLSAQMPRSFTEASNQLIWVYSWQHKMSQRDVAQMPWDPKPAPPPPQQPPPQQQAQQPAPAPVPVQNGAPTQHQTHQSAHPVPQPKIEPGTASQPMHGYSAGQGYPQQVNNQMMAQQRAASLLQQQFGQQASASLNAMQQRGIALPGGAPNPHPQQQQPQQQSQQQPRPQGLQLPGQPGQAGQANGQPGQVQQQRQMQAQYAQQMRQQTAHQQPQIKTEGNGQYPQQHVNYSQTDGADEAALDEWNRYMTERRKLSSAQVNNNDRLMRRQIEDLQQRFENGLLLPMDNQEHTRHRKRVSARRVGANATSRLGSIPQLDGEDEEDEDAINSDLDSSSDEAGNNADEEDEEIDHVLCTYDKVQRVKNKWKCTLKDGIMSANGKEYLFHKAQGEFEW</sequence>
<dbReference type="SUPFAM" id="SSF47396">
    <property type="entry name" value="Transcription factor IIA (TFIIA), alpha-helical domain"/>
    <property type="match status" value="1"/>
</dbReference>
<feature type="region of interest" description="Disordered" evidence="5">
    <location>
        <begin position="251"/>
        <end position="337"/>
    </location>
</feature>
<dbReference type="SMART" id="SM01371">
    <property type="entry name" value="TFIIA"/>
    <property type="match status" value="1"/>
</dbReference>
<dbReference type="Gene3D" id="1.10.287.100">
    <property type="match status" value="1"/>
</dbReference>
<dbReference type="FunFam" id="2.30.18.10:FF:000006">
    <property type="entry name" value="Transcription factor TFIIA complex subunit Toa1"/>
    <property type="match status" value="1"/>
</dbReference>
<keyword evidence="4" id="KW-0539">Nucleus</keyword>
<keyword evidence="3" id="KW-0804">Transcription</keyword>
<reference evidence="6 7" key="1">
    <citation type="submission" date="2018-10" db="EMBL/GenBank/DDBJ databases">
        <title>Fifty Aureobasidium pullulans genomes reveal a recombining polyextremotolerant generalist.</title>
        <authorList>
            <person name="Gostincar C."/>
            <person name="Turk M."/>
            <person name="Zajc J."/>
            <person name="Gunde-Cimerman N."/>
        </authorList>
    </citation>
    <scope>NUCLEOTIDE SEQUENCE [LARGE SCALE GENOMIC DNA]</scope>
    <source>
        <strain evidence="6 7">EXF-10751</strain>
    </source>
</reference>
<proteinExistence type="inferred from homology"/>
<gene>
    <name evidence="6" type="ORF">D6D20_00016</name>
</gene>
<dbReference type="EMBL" id="QZAN01000001">
    <property type="protein sequence ID" value="THW68184.1"/>
    <property type="molecule type" value="Genomic_DNA"/>
</dbReference>
<feature type="compositionally biased region" description="Pro residues" evidence="5">
    <location>
        <begin position="146"/>
        <end position="160"/>
    </location>
</feature>
<dbReference type="CDD" id="cd07976">
    <property type="entry name" value="TFIIA_alpha_beta_like"/>
    <property type="match status" value="1"/>
</dbReference>
<evidence type="ECO:0000256" key="1">
    <source>
        <dbReference type="ARBA" id="ARBA00004123"/>
    </source>
</evidence>
<organism evidence="6 7">
    <name type="scientific">Aureobasidium pullulans</name>
    <name type="common">Black yeast</name>
    <name type="synonym">Pullularia pullulans</name>
    <dbReference type="NCBI Taxonomy" id="5580"/>
    <lineage>
        <taxon>Eukaryota</taxon>
        <taxon>Fungi</taxon>
        <taxon>Dikarya</taxon>
        <taxon>Ascomycota</taxon>
        <taxon>Pezizomycotina</taxon>
        <taxon>Dothideomycetes</taxon>
        <taxon>Dothideomycetidae</taxon>
        <taxon>Dothideales</taxon>
        <taxon>Saccotheciaceae</taxon>
        <taxon>Aureobasidium</taxon>
    </lineage>
</organism>
<dbReference type="InterPro" id="IPR009088">
    <property type="entry name" value="TFIIA_b-brl"/>
</dbReference>
<dbReference type="Pfam" id="PF03153">
    <property type="entry name" value="TFIIA"/>
    <property type="match status" value="2"/>
</dbReference>
<protein>
    <submittedName>
        <fullName evidence="6">TFIIA-domain-containing protein</fullName>
    </submittedName>
</protein>
<name>A0A4S8V4Q8_AURPU</name>
<evidence type="ECO:0000256" key="4">
    <source>
        <dbReference type="ARBA" id="ARBA00023242"/>
    </source>
</evidence>
<comment type="similarity">
    <text evidence="2">Belongs to the TFIIA subunit 1 family.</text>
</comment>
<dbReference type="InterPro" id="IPR004855">
    <property type="entry name" value="TFIIA_asu/bsu"/>
</dbReference>
<dbReference type="Gene3D" id="2.30.18.10">
    <property type="entry name" value="Transcription factor IIA (TFIIA), beta-barrel domain"/>
    <property type="match status" value="1"/>
</dbReference>
<evidence type="ECO:0000313" key="6">
    <source>
        <dbReference type="EMBL" id="THW68184.1"/>
    </source>
</evidence>
<evidence type="ECO:0000256" key="2">
    <source>
        <dbReference type="ARBA" id="ARBA00010059"/>
    </source>
</evidence>